<protein>
    <submittedName>
        <fullName evidence="12">Uncharacterized protein</fullName>
    </submittedName>
</protein>
<dbReference type="InterPro" id="IPR036640">
    <property type="entry name" value="ABC1_TM_sf"/>
</dbReference>
<organism evidence="12 13">
    <name type="scientific">Oedothorax gibbosus</name>
    <dbReference type="NCBI Taxonomy" id="931172"/>
    <lineage>
        <taxon>Eukaryota</taxon>
        <taxon>Metazoa</taxon>
        <taxon>Ecdysozoa</taxon>
        <taxon>Arthropoda</taxon>
        <taxon>Chelicerata</taxon>
        <taxon>Arachnida</taxon>
        <taxon>Araneae</taxon>
        <taxon>Araneomorphae</taxon>
        <taxon>Entelegynae</taxon>
        <taxon>Araneoidea</taxon>
        <taxon>Linyphiidae</taxon>
        <taxon>Erigoninae</taxon>
        <taxon>Oedothorax</taxon>
    </lineage>
</organism>
<feature type="transmembrane region" description="Helical" evidence="9">
    <location>
        <begin position="101"/>
        <end position="121"/>
    </location>
</feature>
<dbReference type="InterPro" id="IPR003593">
    <property type="entry name" value="AAA+_ATPase"/>
</dbReference>
<dbReference type="PANTHER" id="PTHR24223">
    <property type="entry name" value="ATP-BINDING CASSETTE SUB-FAMILY C"/>
    <property type="match status" value="1"/>
</dbReference>
<feature type="transmembrane region" description="Helical" evidence="9">
    <location>
        <begin position="128"/>
        <end position="150"/>
    </location>
</feature>
<dbReference type="SUPFAM" id="SSF52540">
    <property type="entry name" value="P-loop containing nucleoside triphosphate hydrolases"/>
    <property type="match status" value="2"/>
</dbReference>
<dbReference type="Gene3D" id="3.40.50.300">
    <property type="entry name" value="P-loop containing nucleotide triphosphate hydrolases"/>
    <property type="match status" value="2"/>
</dbReference>
<feature type="domain" description="ABC transmembrane type-1" evidence="11">
    <location>
        <begin position="909"/>
        <end position="1188"/>
    </location>
</feature>
<evidence type="ECO:0000313" key="12">
    <source>
        <dbReference type="EMBL" id="KAG8186023.1"/>
    </source>
</evidence>
<evidence type="ECO:0000259" key="11">
    <source>
        <dbReference type="PROSITE" id="PS50929"/>
    </source>
</evidence>
<feature type="domain" description="ABC transporter" evidence="10">
    <location>
        <begin position="609"/>
        <end position="834"/>
    </location>
</feature>
<feature type="domain" description="ABC transmembrane type-1" evidence="11">
    <location>
        <begin position="305"/>
        <end position="578"/>
    </location>
</feature>
<dbReference type="InterPro" id="IPR027417">
    <property type="entry name" value="P-loop_NTPase"/>
</dbReference>
<dbReference type="SUPFAM" id="SSF90123">
    <property type="entry name" value="ABC transporter transmembrane region"/>
    <property type="match status" value="2"/>
</dbReference>
<evidence type="ECO:0000313" key="13">
    <source>
        <dbReference type="Proteomes" id="UP000827092"/>
    </source>
</evidence>
<keyword evidence="4" id="KW-0677">Repeat</keyword>
<evidence type="ECO:0000256" key="8">
    <source>
        <dbReference type="ARBA" id="ARBA00023136"/>
    </source>
</evidence>
<dbReference type="InterPro" id="IPR011527">
    <property type="entry name" value="ABC1_TM_dom"/>
</dbReference>
<dbReference type="GO" id="GO:0016887">
    <property type="term" value="F:ATP hydrolysis activity"/>
    <property type="evidence" value="ECO:0007669"/>
    <property type="project" value="InterPro"/>
</dbReference>
<feature type="transmembrane region" description="Helical" evidence="9">
    <location>
        <begin position="1118"/>
        <end position="1145"/>
    </location>
</feature>
<evidence type="ECO:0000256" key="2">
    <source>
        <dbReference type="ARBA" id="ARBA00022448"/>
    </source>
</evidence>
<dbReference type="GO" id="GO:0140359">
    <property type="term" value="F:ABC-type transporter activity"/>
    <property type="evidence" value="ECO:0007669"/>
    <property type="project" value="InterPro"/>
</dbReference>
<comment type="subcellular location">
    <subcellularLocation>
        <location evidence="1">Vacuole membrane</location>
        <topology evidence="1">Multi-pass membrane protein</topology>
    </subcellularLocation>
</comment>
<gene>
    <name evidence="12" type="ORF">JTE90_004443</name>
</gene>
<sequence>MDQICGTPFWNSSVSWEVEAPFVSQCFQHLVLVLGSCGVLWVVAPFEFYKICKARGSPSPWTTLSISKITLKSILLIISLLDLITAIYSYITDRTKGIDELISTTSFFITIVLTIVLTLLCKSRGLRVSLVLPSFWMLSTVTTLICIYNDVYVLDENDWIKMIHLVDDSVSFLISLIQLFLSNMAEKSQPVPRSQEMKDQCPLDGVSLPSRLTFSWLLGLLTKSIQNSLHQDYLLPLCSELRSSYVINSFYDAYSSKKERTFHTRRENLIDEGTIDNENELGTDHVYPKGKSLFLILLKISRKFLVISSISEIVYTSLYFLPAYILSLLLDNDKEDWHNYLFASALFITLLFSAFVDSQRKYYGLMGALRIRTALMNAIFEKALKVSQQSLSETVKSLIITHSDNVFKMIYMMSEVWGSSIRLVVGIYILWSFFGTSCFVGIATAMLFIPVNVIVEHVVSHYQDNALERRNERMSLLTECLEGMKVLKFYAWDNFFLTKLMSIKKSELSELRKAGFLRMTFKFIFLSATSIVMLTALSAHVLMGNSVDIQTIFVSMLLIYLLKPPLRCILHLLAHFIQGLASTSQIQNFLENNEPVSLSNEDFPDENSVLLSNASFSWDGSDIPCLKNLSLKIPRGALVALVGETRSGKTSLLRALLGELQMAEEGVANIKGQLALVGEEAWIQNTTLEKNILFLKPKIEKVYRKVLESCNLHVDIEMLPAGDETEIGEMGVHLTRDQKLKVELARTVYQNADVYLLDNPLRFLETSLAEHIFHRVIGRSGLLKEKTRILVTTEEDFLPLVDFILVFKNGRILERGTYSQLMEKDGHLVEYLKTPHHSPKTEMSPKHTKRYLNTQSFGNQNDIWYSTAVMPSKMKLDLFVTDGSYVSSQGLGHKLMTLLKTLGFVLVTLSMLLAGIACACEAASGVWLSDWTDAYAIGQEHHHNLLIYSGFVLSQVIFTIICGVTLFATSTRAAGKFHTWLLLRLFRASQTVIESTPCKKILQSFNEDFLCLDEKIPEIFYVWLMACLRAPSLLVVIFIVSPYAGILSITLAFAFLVIQKLYLTTWQQLQRLTAATSCPLSNLLDDTLRGASNIRTTQSYSHFLDRFQLKLDTHNNCYLLFLLVSRWMSSSVDIITAFLVLWTTVMGFYERDQGDGFIALAIIFSMQMGETLTNAVFTSSMLNNDLSSFERMMSLSEIKQESEWEDPANSPDPNWPESGSVQVENLCTAYGEGIYPALIAYQALDQVAINGKEESGIFTLLYTFFRLIEPQEGQILIDNLDISKLGLRDLRSRLSVMPEETFVYKGSVRQNLDPNDAYKDEEIWLAVEKAGLKNYISNLDAPMEECRFTEKYLVSLVRCILRKSKVIIVEGFEIYSKTKAFFPESTILLFSDDPLIEFDGRFIKLMSGEVINQEFSADQRNED</sequence>
<evidence type="ECO:0000256" key="7">
    <source>
        <dbReference type="ARBA" id="ARBA00022989"/>
    </source>
</evidence>
<feature type="transmembrane region" description="Helical" evidence="9">
    <location>
        <begin position="69"/>
        <end position="89"/>
    </location>
</feature>
<keyword evidence="13" id="KW-1185">Reference proteome</keyword>
<dbReference type="Pfam" id="PF00664">
    <property type="entry name" value="ABC_membrane"/>
    <property type="match status" value="2"/>
</dbReference>
<dbReference type="GO" id="GO:0005774">
    <property type="term" value="C:vacuolar membrane"/>
    <property type="evidence" value="ECO:0007669"/>
    <property type="project" value="UniProtKB-SubCell"/>
</dbReference>
<evidence type="ECO:0000256" key="3">
    <source>
        <dbReference type="ARBA" id="ARBA00022692"/>
    </source>
</evidence>
<accession>A0AAV6UQW6</accession>
<keyword evidence="6" id="KW-0067">ATP-binding</keyword>
<reference evidence="12 13" key="1">
    <citation type="journal article" date="2022" name="Nat. Ecol. Evol.">
        <title>A masculinizing supergene underlies an exaggerated male reproductive morph in a spider.</title>
        <authorList>
            <person name="Hendrickx F."/>
            <person name="De Corte Z."/>
            <person name="Sonet G."/>
            <person name="Van Belleghem S.M."/>
            <person name="Kostlbacher S."/>
            <person name="Vangestel C."/>
        </authorList>
    </citation>
    <scope>NUCLEOTIDE SEQUENCE [LARGE SCALE GENOMIC DNA]</scope>
    <source>
        <strain evidence="12">W744_W776</strain>
    </source>
</reference>
<feature type="transmembrane region" description="Helical" evidence="9">
    <location>
        <begin position="549"/>
        <end position="566"/>
    </location>
</feature>
<feature type="transmembrane region" description="Helical" evidence="9">
    <location>
        <begin position="162"/>
        <end position="181"/>
    </location>
</feature>
<dbReference type="InterPro" id="IPR044746">
    <property type="entry name" value="ABCC_6TM_D1"/>
</dbReference>
<dbReference type="PROSITE" id="PS50893">
    <property type="entry name" value="ABC_TRANSPORTER_2"/>
    <property type="match status" value="1"/>
</dbReference>
<keyword evidence="7 9" id="KW-1133">Transmembrane helix</keyword>
<dbReference type="PANTHER" id="PTHR24223:SF443">
    <property type="entry name" value="MULTIDRUG-RESISTANCE LIKE PROTEIN 1, ISOFORM I"/>
    <property type="match status" value="1"/>
</dbReference>
<dbReference type="CDD" id="cd18579">
    <property type="entry name" value="ABC_6TM_ABCC_D1"/>
    <property type="match status" value="1"/>
</dbReference>
<keyword evidence="8 9" id="KW-0472">Membrane</keyword>
<dbReference type="SMART" id="SM00382">
    <property type="entry name" value="AAA"/>
    <property type="match status" value="1"/>
</dbReference>
<feature type="transmembrane region" description="Helical" evidence="9">
    <location>
        <begin position="947"/>
        <end position="968"/>
    </location>
</feature>
<evidence type="ECO:0000256" key="1">
    <source>
        <dbReference type="ARBA" id="ARBA00004128"/>
    </source>
</evidence>
<feature type="transmembrane region" description="Helical" evidence="9">
    <location>
        <begin position="523"/>
        <end position="543"/>
    </location>
</feature>
<evidence type="ECO:0000256" key="5">
    <source>
        <dbReference type="ARBA" id="ARBA00022741"/>
    </source>
</evidence>
<feature type="transmembrane region" description="Helical" evidence="9">
    <location>
        <begin position="337"/>
        <end position="356"/>
    </location>
</feature>
<feature type="transmembrane region" description="Helical" evidence="9">
    <location>
        <begin position="27"/>
        <end position="48"/>
    </location>
</feature>
<proteinExistence type="predicted"/>
<evidence type="ECO:0000256" key="4">
    <source>
        <dbReference type="ARBA" id="ARBA00022737"/>
    </source>
</evidence>
<evidence type="ECO:0000259" key="10">
    <source>
        <dbReference type="PROSITE" id="PS50893"/>
    </source>
</evidence>
<keyword evidence="5" id="KW-0547">Nucleotide-binding</keyword>
<dbReference type="Pfam" id="PF00005">
    <property type="entry name" value="ABC_tran"/>
    <property type="match status" value="2"/>
</dbReference>
<dbReference type="InterPro" id="IPR044726">
    <property type="entry name" value="ABCC_6TM_D2"/>
</dbReference>
<dbReference type="Gene3D" id="1.20.1560.10">
    <property type="entry name" value="ABC transporter type 1, transmembrane domain"/>
    <property type="match status" value="2"/>
</dbReference>
<keyword evidence="2" id="KW-0813">Transport</keyword>
<dbReference type="GO" id="GO:0005524">
    <property type="term" value="F:ATP binding"/>
    <property type="evidence" value="ECO:0007669"/>
    <property type="project" value="UniProtKB-KW"/>
</dbReference>
<dbReference type="InterPro" id="IPR003439">
    <property type="entry name" value="ABC_transporter-like_ATP-bd"/>
</dbReference>
<feature type="transmembrane region" description="Helical" evidence="9">
    <location>
        <begin position="304"/>
        <end position="325"/>
    </location>
</feature>
<comment type="caution">
    <text evidence="12">The sequence shown here is derived from an EMBL/GenBank/DDBJ whole genome shotgun (WGS) entry which is preliminary data.</text>
</comment>
<feature type="transmembrane region" description="Helical" evidence="9">
    <location>
        <begin position="416"/>
        <end position="434"/>
    </location>
</feature>
<name>A0AAV6UQW6_9ARAC</name>
<evidence type="ECO:0000256" key="6">
    <source>
        <dbReference type="ARBA" id="ARBA00022840"/>
    </source>
</evidence>
<dbReference type="FunFam" id="3.40.50.300:FF:000997">
    <property type="entry name" value="Multidrug resistance-associated protein 1"/>
    <property type="match status" value="1"/>
</dbReference>
<dbReference type="Proteomes" id="UP000827092">
    <property type="component" value="Unassembled WGS sequence"/>
</dbReference>
<feature type="transmembrane region" description="Helical" evidence="9">
    <location>
        <begin position="440"/>
        <end position="459"/>
    </location>
</feature>
<feature type="transmembrane region" description="Helical" evidence="9">
    <location>
        <begin position="1157"/>
        <end position="1177"/>
    </location>
</feature>
<dbReference type="EMBL" id="JAFNEN010000316">
    <property type="protein sequence ID" value="KAG8186023.1"/>
    <property type="molecule type" value="Genomic_DNA"/>
</dbReference>
<keyword evidence="3 9" id="KW-0812">Transmembrane</keyword>
<evidence type="ECO:0000256" key="9">
    <source>
        <dbReference type="SAM" id="Phobius"/>
    </source>
</evidence>
<dbReference type="CDD" id="cd18580">
    <property type="entry name" value="ABC_6TM_ABCC_D2"/>
    <property type="match status" value="1"/>
</dbReference>
<feature type="transmembrane region" description="Helical" evidence="9">
    <location>
        <begin position="902"/>
        <end position="927"/>
    </location>
</feature>
<dbReference type="InterPro" id="IPR050173">
    <property type="entry name" value="ABC_transporter_C-like"/>
</dbReference>
<dbReference type="PROSITE" id="PS50929">
    <property type="entry name" value="ABC_TM1F"/>
    <property type="match status" value="2"/>
</dbReference>